<comment type="subcellular location">
    <subcellularLocation>
        <location evidence="1">Cytoplasm</location>
    </subcellularLocation>
</comment>
<dbReference type="GO" id="GO:0006729">
    <property type="term" value="P:tetrahydrobiopterin biosynthetic process"/>
    <property type="evidence" value="ECO:0007669"/>
    <property type="project" value="InterPro"/>
</dbReference>
<organism evidence="9">
    <name type="scientific">Xenopsylla cheopis</name>
    <name type="common">Oriental rat flea</name>
    <name type="synonym">Pulex cheopis</name>
    <dbReference type="NCBI Taxonomy" id="163159"/>
    <lineage>
        <taxon>Eukaryota</taxon>
        <taxon>Metazoa</taxon>
        <taxon>Ecdysozoa</taxon>
        <taxon>Arthropoda</taxon>
        <taxon>Hexapoda</taxon>
        <taxon>Insecta</taxon>
        <taxon>Pterygota</taxon>
        <taxon>Neoptera</taxon>
        <taxon>Endopterygota</taxon>
        <taxon>Siphonaptera</taxon>
        <taxon>Pulicidae</taxon>
        <taxon>Xenopsyllinae</taxon>
        <taxon>Xenopsylla</taxon>
    </lineage>
</organism>
<dbReference type="InterPro" id="IPR006393">
    <property type="entry name" value="Sepiapterin_red"/>
</dbReference>
<dbReference type="GO" id="GO:0004757">
    <property type="term" value="F:sepiapterin reductase (NADP+) activity"/>
    <property type="evidence" value="ECO:0007669"/>
    <property type="project" value="UniProtKB-EC"/>
</dbReference>
<dbReference type="EC" id="1.1.1.153" evidence="4"/>
<evidence type="ECO:0000313" key="9">
    <source>
        <dbReference type="EMBL" id="NOV48761.1"/>
    </source>
</evidence>
<dbReference type="PRINTS" id="PR00081">
    <property type="entry name" value="GDHRDH"/>
</dbReference>
<dbReference type="NCBIfam" id="TIGR01500">
    <property type="entry name" value="sepiapter_red"/>
    <property type="match status" value="1"/>
</dbReference>
<sequence length="272" mass="29711">MASKNKVNLEQKFYCVISGASKGIGRTIAQKLAGKFLPGSVIVLLARSSSGLEETRSLLLAINPNISVVLNPIDLLKPNIETFDQILASSVQGLNLHDFDVAMIVHNVGSVGDISKTVIDLTNLNHLQDYYTLNVFGVALLNSAFFKLIGKTHNIPCDNYKTIVVNITSLLAIKPFKSMGYYGPGKAAREMLFKVLAEEEQNVLVLNYSPGPVKTDMIQTIINDVGDADVKNIFVTMRDENKILSTDETTSKLLTILGNGKFASGDHVDYFD</sequence>
<evidence type="ECO:0000256" key="6">
    <source>
        <dbReference type="ARBA" id="ARBA00022490"/>
    </source>
</evidence>
<protein>
    <recommendedName>
        <fullName evidence="5">Sepiapterin reductase</fullName>
        <ecNumber evidence="4">1.1.1.153</ecNumber>
    </recommendedName>
</protein>
<keyword evidence="8" id="KW-0560">Oxidoreductase</keyword>
<accession>A0A6M2DUK4</accession>
<dbReference type="AlphaFoldDB" id="A0A6M2DUK4"/>
<name>A0A6M2DUK4_XENCH</name>
<dbReference type="SUPFAM" id="SSF51735">
    <property type="entry name" value="NAD(P)-binding Rossmann-fold domains"/>
    <property type="match status" value="1"/>
</dbReference>
<dbReference type="Pfam" id="PF00106">
    <property type="entry name" value="adh_short"/>
    <property type="match status" value="1"/>
</dbReference>
<evidence type="ECO:0000256" key="5">
    <source>
        <dbReference type="ARBA" id="ARBA00019170"/>
    </source>
</evidence>
<dbReference type="InterPro" id="IPR051721">
    <property type="entry name" value="Biopterin_syn/organic_redct"/>
</dbReference>
<dbReference type="PANTHER" id="PTHR44085:SF2">
    <property type="entry name" value="SEPIAPTERIN REDUCTASE"/>
    <property type="match status" value="1"/>
</dbReference>
<dbReference type="EMBL" id="GIIL01005035">
    <property type="protein sequence ID" value="NOV48761.1"/>
    <property type="molecule type" value="Transcribed_RNA"/>
</dbReference>
<keyword evidence="6" id="KW-0963">Cytoplasm</keyword>
<dbReference type="InterPro" id="IPR036291">
    <property type="entry name" value="NAD(P)-bd_dom_sf"/>
</dbReference>
<evidence type="ECO:0000256" key="3">
    <source>
        <dbReference type="ARBA" id="ARBA00011738"/>
    </source>
</evidence>
<proteinExistence type="inferred from homology"/>
<evidence type="ECO:0000256" key="8">
    <source>
        <dbReference type="ARBA" id="ARBA00023002"/>
    </source>
</evidence>
<evidence type="ECO:0000256" key="4">
    <source>
        <dbReference type="ARBA" id="ARBA00013075"/>
    </source>
</evidence>
<dbReference type="Gene3D" id="3.40.50.720">
    <property type="entry name" value="NAD(P)-binding Rossmann-like Domain"/>
    <property type="match status" value="1"/>
</dbReference>
<dbReference type="GO" id="GO:0005737">
    <property type="term" value="C:cytoplasm"/>
    <property type="evidence" value="ECO:0007669"/>
    <property type="project" value="UniProtKB-SubCell"/>
</dbReference>
<evidence type="ECO:0000256" key="2">
    <source>
        <dbReference type="ARBA" id="ARBA00010483"/>
    </source>
</evidence>
<dbReference type="PANTHER" id="PTHR44085">
    <property type="entry name" value="SEPIAPTERIN REDUCTASE"/>
    <property type="match status" value="1"/>
</dbReference>
<dbReference type="FunFam" id="3.40.50.720:FF:000259">
    <property type="entry name" value="Sepiapterin reductase"/>
    <property type="match status" value="1"/>
</dbReference>
<evidence type="ECO:0000256" key="7">
    <source>
        <dbReference type="ARBA" id="ARBA00022857"/>
    </source>
</evidence>
<evidence type="ECO:0000256" key="1">
    <source>
        <dbReference type="ARBA" id="ARBA00004496"/>
    </source>
</evidence>
<reference evidence="9" key="1">
    <citation type="submission" date="2020-03" db="EMBL/GenBank/DDBJ databases">
        <title>Transcriptomic Profiling of the Digestive Tract of the Rat Flea, Xenopsylla cheopis, Following Blood Feeding and Infection with Yersinia pestis.</title>
        <authorList>
            <person name="Bland D.M."/>
            <person name="Martens C.A."/>
            <person name="Virtaneva K."/>
            <person name="Kanakabandi K."/>
            <person name="Long D."/>
            <person name="Rosenke R."/>
            <person name="Saturday G.A."/>
            <person name="Hoyt F.H."/>
            <person name="Bruno D.P."/>
            <person name="Ribeiro J.M.C."/>
            <person name="Hinnebusch J."/>
        </authorList>
    </citation>
    <scope>NUCLEOTIDE SEQUENCE</scope>
</reference>
<dbReference type="InterPro" id="IPR002347">
    <property type="entry name" value="SDR_fam"/>
</dbReference>
<keyword evidence="7" id="KW-0521">NADP</keyword>
<comment type="subunit">
    <text evidence="3">Homodimer.</text>
</comment>
<comment type="similarity">
    <text evidence="2">Belongs to the sepiapterin reductase family.</text>
</comment>